<accession>A0A1C6WG58</accession>
<protein>
    <submittedName>
        <fullName evidence="2">Fam-a protein</fullName>
    </submittedName>
</protein>
<dbReference type="Proteomes" id="UP000507536">
    <property type="component" value="Unassembled WGS sequence"/>
</dbReference>
<dbReference type="Pfam" id="PF07418">
    <property type="entry name" value="PCEMA1"/>
    <property type="match status" value="1"/>
</dbReference>
<sequence>MKAIPLGLISSIIFSIVLAEKRADSESTTGCFPFCRKKAKKSHKTADEPVEDTGYDPDLPNIDFIDEYLSTVMEICKIPKPIVGELFTSEDDDTTVDEVTGFSRRKYDPLRIGRYFRPYEEAFEYRNSYIVIPFRDIHHYNEMVECGRALFHPTPPRIPEKQELPAVPKIPELPKIPALPKIPEKQEFPKKQELPVEQKLSAIYGEASNTLYKDTKELDEVPSYLGDGKNEGENNENEEIYEKNKHLLCTNLEETMNAIELMDEAVKHLEYHSTDTNDYESDEINPSTSTDFCEGKHENHTDVIKINFKMYSLDKYNKLINELWNPDANNFLYKVARVYNPNLVMIQQRYKKNSKEPQKYFYALVKKAQISEDKTIIVMTSGNINDHNPSDIEYKNRIIESANLFTTEVDSEDDIRSGKLKKVFVNLAGYIIEKKHDHIYVTYVESIDEHDSS</sequence>
<dbReference type="NCBIfam" id="TIGR01599">
    <property type="entry name" value="PYST-A"/>
    <property type="match status" value="1"/>
</dbReference>
<dbReference type="InterPro" id="IPR006486">
    <property type="entry name" value="PYST_A"/>
</dbReference>
<keyword evidence="1" id="KW-0732">Signal</keyword>
<name>A0A1C6WG58_PLACE</name>
<reference evidence="2" key="1">
    <citation type="submission" date="2016-08" db="EMBL/GenBank/DDBJ databases">
        <authorList>
            <consortium name="Pathogen Informatics"/>
        </authorList>
    </citation>
    <scope>NUCLEOTIDE SEQUENCE</scope>
    <source>
        <strain evidence="2">DS</strain>
    </source>
</reference>
<feature type="chain" id="PRO_5008749691" evidence="1">
    <location>
        <begin position="20"/>
        <end position="453"/>
    </location>
</feature>
<dbReference type="SUPFAM" id="SSF55961">
    <property type="entry name" value="Bet v1-like"/>
    <property type="match status" value="1"/>
</dbReference>
<organism evidence="2">
    <name type="scientific">Plasmodium chabaudi adami</name>
    <dbReference type="NCBI Taxonomy" id="5826"/>
    <lineage>
        <taxon>Eukaryota</taxon>
        <taxon>Sar</taxon>
        <taxon>Alveolata</taxon>
        <taxon>Apicomplexa</taxon>
        <taxon>Aconoidasida</taxon>
        <taxon>Haemosporida</taxon>
        <taxon>Plasmodiidae</taxon>
        <taxon>Plasmodium</taxon>
        <taxon>Plasmodium (Vinckeia)</taxon>
    </lineage>
</organism>
<proteinExistence type="predicted"/>
<gene>
    <name evidence="2" type="ORF">PCHDS_000511800</name>
</gene>
<evidence type="ECO:0000256" key="1">
    <source>
        <dbReference type="SAM" id="SignalP"/>
    </source>
</evidence>
<dbReference type="InterPro" id="IPR010882">
    <property type="entry name" value="PCEMA1"/>
</dbReference>
<dbReference type="AlphaFoldDB" id="A0A1C6WG58"/>
<evidence type="ECO:0000313" key="2">
    <source>
        <dbReference type="EMBL" id="SCL86670.1"/>
    </source>
</evidence>
<dbReference type="EMBL" id="FMIN01000190">
    <property type="protein sequence ID" value="SCL86670.1"/>
    <property type="molecule type" value="Genomic_DNA"/>
</dbReference>
<feature type="signal peptide" evidence="1">
    <location>
        <begin position="1"/>
        <end position="19"/>
    </location>
</feature>